<keyword evidence="7" id="KW-1015">Disulfide bond</keyword>
<evidence type="ECO:0000256" key="8">
    <source>
        <dbReference type="SAM" id="MobiDB-lite"/>
    </source>
</evidence>
<feature type="non-terminal residue" evidence="11">
    <location>
        <position position="360"/>
    </location>
</feature>
<dbReference type="InterPro" id="IPR004156">
    <property type="entry name" value="OATP"/>
</dbReference>
<feature type="transmembrane region" description="Helical" evidence="9">
    <location>
        <begin position="61"/>
        <end position="81"/>
    </location>
</feature>
<dbReference type="Pfam" id="PF03137">
    <property type="entry name" value="OATP"/>
    <property type="match status" value="1"/>
</dbReference>
<feature type="domain" description="Kazal-like" evidence="10">
    <location>
        <begin position="134"/>
        <end position="191"/>
    </location>
</feature>
<evidence type="ECO:0000256" key="4">
    <source>
        <dbReference type="ARBA" id="ARBA00022692"/>
    </source>
</evidence>
<dbReference type="Proteomes" id="UP000566314">
    <property type="component" value="Unassembled WGS sequence"/>
</dbReference>
<dbReference type="Pfam" id="PF07648">
    <property type="entry name" value="Kazal_2"/>
    <property type="match status" value="1"/>
</dbReference>
<evidence type="ECO:0000256" key="2">
    <source>
        <dbReference type="ARBA" id="ARBA00009657"/>
    </source>
</evidence>
<dbReference type="GO" id="GO:0016323">
    <property type="term" value="C:basolateral plasma membrane"/>
    <property type="evidence" value="ECO:0007669"/>
    <property type="project" value="TreeGrafter"/>
</dbReference>
<dbReference type="SUPFAM" id="SSF100895">
    <property type="entry name" value="Kazal-type serine protease inhibitors"/>
    <property type="match status" value="1"/>
</dbReference>
<evidence type="ECO:0000313" key="12">
    <source>
        <dbReference type="Proteomes" id="UP000566314"/>
    </source>
</evidence>
<feature type="non-terminal residue" evidence="11">
    <location>
        <position position="1"/>
    </location>
</feature>
<dbReference type="Gene3D" id="1.20.1250.20">
    <property type="entry name" value="MFS general substrate transporter like domains"/>
    <property type="match status" value="1"/>
</dbReference>
<comment type="subcellular location">
    <subcellularLocation>
        <location evidence="1">Cell membrane</location>
        <topology evidence="1">Multi-pass membrane protein</topology>
    </subcellularLocation>
</comment>
<dbReference type="AlphaFoldDB" id="A0A7L3H0R5"/>
<accession>A0A7L3H0R5</accession>
<dbReference type="InterPro" id="IPR036058">
    <property type="entry name" value="Kazal_dom_sf"/>
</dbReference>
<keyword evidence="4 9" id="KW-0812">Transmembrane</keyword>
<dbReference type="GO" id="GO:0043252">
    <property type="term" value="P:sodium-independent organic anion transport"/>
    <property type="evidence" value="ECO:0007669"/>
    <property type="project" value="TreeGrafter"/>
</dbReference>
<feature type="transmembrane region" description="Helical" evidence="9">
    <location>
        <begin position="93"/>
        <end position="111"/>
    </location>
</feature>
<feature type="transmembrane region" description="Helical" evidence="9">
    <location>
        <begin position="214"/>
        <end position="237"/>
    </location>
</feature>
<evidence type="ECO:0000256" key="5">
    <source>
        <dbReference type="ARBA" id="ARBA00022989"/>
    </source>
</evidence>
<dbReference type="PANTHER" id="PTHR11388">
    <property type="entry name" value="ORGANIC ANION TRANSPORTER"/>
    <property type="match status" value="1"/>
</dbReference>
<feature type="region of interest" description="Disordered" evidence="8">
    <location>
        <begin position="329"/>
        <end position="360"/>
    </location>
</feature>
<gene>
    <name evidence="11" type="primary">Slco4a1</name>
    <name evidence="11" type="ORF">BUPERY_R01981</name>
</gene>
<feature type="transmembrane region" description="Helical" evidence="9">
    <location>
        <begin position="21"/>
        <end position="41"/>
    </location>
</feature>
<evidence type="ECO:0000256" key="3">
    <source>
        <dbReference type="ARBA" id="ARBA00022475"/>
    </source>
</evidence>
<evidence type="ECO:0000256" key="1">
    <source>
        <dbReference type="ARBA" id="ARBA00004651"/>
    </source>
</evidence>
<keyword evidence="3" id="KW-1003">Cell membrane</keyword>
<keyword evidence="6 9" id="KW-0472">Membrane</keyword>
<reference evidence="11 12" key="1">
    <citation type="submission" date="2019-09" db="EMBL/GenBank/DDBJ databases">
        <title>Bird 10,000 Genomes (B10K) Project - Family phase.</title>
        <authorList>
            <person name="Zhang G."/>
        </authorList>
    </citation>
    <scope>NUCLEOTIDE SEQUENCE [LARGE SCALE GENOMIC DNA]</scope>
    <source>
        <strain evidence="11">B10K-DU-012-02</strain>
    </source>
</reference>
<comment type="caution">
    <text evidence="11">The sequence shown here is derived from an EMBL/GenBank/DDBJ whole genome shotgun (WGS) entry which is preliminary data.</text>
</comment>
<evidence type="ECO:0000259" key="10">
    <source>
        <dbReference type="PROSITE" id="PS51465"/>
    </source>
</evidence>
<evidence type="ECO:0000256" key="9">
    <source>
        <dbReference type="SAM" id="Phobius"/>
    </source>
</evidence>
<dbReference type="OrthoDB" id="5062115at2759"/>
<evidence type="ECO:0000256" key="7">
    <source>
        <dbReference type="ARBA" id="ARBA00023157"/>
    </source>
</evidence>
<dbReference type="SUPFAM" id="SSF103473">
    <property type="entry name" value="MFS general substrate transporter"/>
    <property type="match status" value="1"/>
</dbReference>
<dbReference type="GO" id="GO:0015347">
    <property type="term" value="F:sodium-independent organic anion transmembrane transporter activity"/>
    <property type="evidence" value="ECO:0007669"/>
    <property type="project" value="TreeGrafter"/>
</dbReference>
<dbReference type="InterPro" id="IPR002350">
    <property type="entry name" value="Kazal_dom"/>
</dbReference>
<dbReference type="PANTHER" id="PTHR11388:SF100">
    <property type="entry name" value="SOLUTE CARRIER ORGANIC ANION TRANSPORTER FAMILY MEMBER 4A1"/>
    <property type="match status" value="1"/>
</dbReference>
<comment type="similarity">
    <text evidence="2">Belongs to the organo anion transporter (TC 2.A.60) family.</text>
</comment>
<dbReference type="EMBL" id="VZTT01014651">
    <property type="protein sequence ID" value="NXT98451.1"/>
    <property type="molecule type" value="Genomic_DNA"/>
</dbReference>
<sequence length="360" mass="38585">FSSNIFVLPRSVLLLLKNPTFIFLCLAGATEATLIAGMSTFGPKFLESQFSLSASEAATFFGYLVVPAGGGGTFLGGFLVNKFKLRCSGIIKLCLLCTVFSLLAIFVFFIHCPNMPMAGVTQMYDGSALPGGHLNLTGACNAHCGCLQETYSPVCGTDDIMYYSPCHAGCKRVSENLRNGKKVYHECSCVDKALLPGSGKAEAGKCTSSCVKKSLLLCFMFVVILFTFLSSIPALTATLRCVPDRQRSFALGIQWIVVRTLGGIPGPIAFGSMIDKSCLLWQEQCGEQGSCYIYQNSAMSRYTLIAGLVYKVLGTTFFIVACLLYKPPPAESAPGSSDASENGTSDLQEHKPSLPAEEDI</sequence>
<organism evidence="11 12">
    <name type="scientific">Buphagus erythrorhynchus</name>
    <name type="common">red-billed oxpecker</name>
    <dbReference type="NCBI Taxonomy" id="245048"/>
    <lineage>
        <taxon>Eukaryota</taxon>
        <taxon>Metazoa</taxon>
        <taxon>Chordata</taxon>
        <taxon>Craniata</taxon>
        <taxon>Vertebrata</taxon>
        <taxon>Euteleostomi</taxon>
        <taxon>Archelosauria</taxon>
        <taxon>Archosauria</taxon>
        <taxon>Dinosauria</taxon>
        <taxon>Saurischia</taxon>
        <taxon>Theropoda</taxon>
        <taxon>Coelurosauria</taxon>
        <taxon>Aves</taxon>
        <taxon>Neognathae</taxon>
        <taxon>Neoaves</taxon>
        <taxon>Telluraves</taxon>
        <taxon>Australaves</taxon>
        <taxon>Passeriformes</taxon>
        <taxon>Sturnidae</taxon>
        <taxon>Buphagus</taxon>
    </lineage>
</organism>
<feature type="transmembrane region" description="Helical" evidence="9">
    <location>
        <begin position="302"/>
        <end position="325"/>
    </location>
</feature>
<keyword evidence="12" id="KW-1185">Reference proteome</keyword>
<name>A0A7L3H0R5_9PASS</name>
<evidence type="ECO:0000256" key="6">
    <source>
        <dbReference type="ARBA" id="ARBA00023136"/>
    </source>
</evidence>
<feature type="transmembrane region" description="Helical" evidence="9">
    <location>
        <begin position="249"/>
        <end position="270"/>
    </location>
</feature>
<evidence type="ECO:0000313" key="11">
    <source>
        <dbReference type="EMBL" id="NXT98451.1"/>
    </source>
</evidence>
<feature type="compositionally biased region" description="Polar residues" evidence="8">
    <location>
        <begin position="334"/>
        <end position="346"/>
    </location>
</feature>
<keyword evidence="5 9" id="KW-1133">Transmembrane helix</keyword>
<proteinExistence type="inferred from homology"/>
<dbReference type="GO" id="GO:0015349">
    <property type="term" value="F:thyroid hormone transmembrane transporter activity"/>
    <property type="evidence" value="ECO:0007669"/>
    <property type="project" value="TreeGrafter"/>
</dbReference>
<dbReference type="PROSITE" id="PS51465">
    <property type="entry name" value="KAZAL_2"/>
    <property type="match status" value="1"/>
</dbReference>
<protein>
    <submittedName>
        <fullName evidence="11">SO4A1 protein</fullName>
    </submittedName>
</protein>
<dbReference type="InterPro" id="IPR036259">
    <property type="entry name" value="MFS_trans_sf"/>
</dbReference>